<name>A0A4C1STA6_EUMVA</name>
<evidence type="ECO:0000313" key="3">
    <source>
        <dbReference type="Proteomes" id="UP000299102"/>
    </source>
</evidence>
<feature type="region of interest" description="Disordered" evidence="1">
    <location>
        <begin position="156"/>
        <end position="177"/>
    </location>
</feature>
<reference evidence="2 3" key="1">
    <citation type="journal article" date="2019" name="Commun. Biol.">
        <title>The bagworm genome reveals a unique fibroin gene that provides high tensile strength.</title>
        <authorList>
            <person name="Kono N."/>
            <person name="Nakamura H."/>
            <person name="Ohtoshi R."/>
            <person name="Tomita M."/>
            <person name="Numata K."/>
            <person name="Arakawa K."/>
        </authorList>
    </citation>
    <scope>NUCLEOTIDE SEQUENCE [LARGE SCALE GENOMIC DNA]</scope>
</reference>
<sequence length="177" mass="19820">MCKAYSRNKPSGEPSESRWPLPIIDTHNSRRSHRCVSGLLGRNTISKEKEIGLLEEGKGGVGQRNSNSLDETQQRKLLLHVRILEKRSTHVAEHVTVHTDRKPSVTEVQLTYEVDVMNALLMVKIIIVKSHICVIRRFTDSAPANEMLMTKVRASGRRAPARAPPLNIHEPAAPAPR</sequence>
<evidence type="ECO:0000256" key="1">
    <source>
        <dbReference type="SAM" id="MobiDB-lite"/>
    </source>
</evidence>
<proteinExistence type="predicted"/>
<keyword evidence="3" id="KW-1185">Reference proteome</keyword>
<organism evidence="2 3">
    <name type="scientific">Eumeta variegata</name>
    <name type="common">Bagworm moth</name>
    <name type="synonym">Eumeta japonica</name>
    <dbReference type="NCBI Taxonomy" id="151549"/>
    <lineage>
        <taxon>Eukaryota</taxon>
        <taxon>Metazoa</taxon>
        <taxon>Ecdysozoa</taxon>
        <taxon>Arthropoda</taxon>
        <taxon>Hexapoda</taxon>
        <taxon>Insecta</taxon>
        <taxon>Pterygota</taxon>
        <taxon>Neoptera</taxon>
        <taxon>Endopterygota</taxon>
        <taxon>Lepidoptera</taxon>
        <taxon>Glossata</taxon>
        <taxon>Ditrysia</taxon>
        <taxon>Tineoidea</taxon>
        <taxon>Psychidae</taxon>
        <taxon>Oiketicinae</taxon>
        <taxon>Eumeta</taxon>
    </lineage>
</organism>
<accession>A0A4C1STA6</accession>
<gene>
    <name evidence="2" type="ORF">EVAR_3834_1</name>
</gene>
<evidence type="ECO:0000313" key="2">
    <source>
        <dbReference type="EMBL" id="GBP04440.1"/>
    </source>
</evidence>
<feature type="region of interest" description="Disordered" evidence="1">
    <location>
        <begin position="1"/>
        <end position="23"/>
    </location>
</feature>
<comment type="caution">
    <text evidence="2">The sequence shown here is derived from an EMBL/GenBank/DDBJ whole genome shotgun (WGS) entry which is preliminary data.</text>
</comment>
<dbReference type="EMBL" id="BGZK01000014">
    <property type="protein sequence ID" value="GBP04440.1"/>
    <property type="molecule type" value="Genomic_DNA"/>
</dbReference>
<dbReference type="Proteomes" id="UP000299102">
    <property type="component" value="Unassembled WGS sequence"/>
</dbReference>
<protein>
    <submittedName>
        <fullName evidence="2">Uncharacterized protein</fullName>
    </submittedName>
</protein>
<dbReference type="AlphaFoldDB" id="A0A4C1STA6"/>